<dbReference type="InterPro" id="IPR000045">
    <property type="entry name" value="Prepilin_IV_endopep_pep"/>
</dbReference>
<dbReference type="InterPro" id="IPR014032">
    <property type="entry name" value="Peptidase_A24A_bac"/>
</dbReference>
<feature type="transmembrane region" description="Helical" evidence="10">
    <location>
        <begin position="210"/>
        <end position="228"/>
    </location>
</feature>
<keyword evidence="4" id="KW-0997">Cell inner membrane</keyword>
<dbReference type="PANTHER" id="PTHR30487:SF0">
    <property type="entry name" value="PREPILIN LEADER PEPTIDASE_N-METHYLTRANSFERASE-RELATED"/>
    <property type="match status" value="1"/>
</dbReference>
<comment type="catalytic activity">
    <reaction evidence="9">
        <text>Typically cleaves a -Gly-|-Phe- bond to release an N-terminal, basic peptide of 5-8 residues from type IV prepilin, and then N-methylates the new N-terminal amino group, the methyl donor being S-adenosyl-L-methionine.</text>
        <dbReference type="EC" id="3.4.23.43"/>
    </reaction>
</comment>
<dbReference type="Gene3D" id="1.20.120.1220">
    <property type="match status" value="1"/>
</dbReference>
<dbReference type="EMBL" id="PJZH01000031">
    <property type="protein sequence ID" value="PLR30377.1"/>
    <property type="molecule type" value="Genomic_DNA"/>
</dbReference>
<evidence type="ECO:0000256" key="3">
    <source>
        <dbReference type="ARBA" id="ARBA00022475"/>
    </source>
</evidence>
<evidence type="ECO:0000256" key="2">
    <source>
        <dbReference type="ARBA" id="ARBA00005801"/>
    </source>
</evidence>
<dbReference type="Pfam" id="PF06750">
    <property type="entry name" value="A24_N_bact"/>
    <property type="match status" value="1"/>
</dbReference>
<feature type="transmembrane region" description="Helical" evidence="10">
    <location>
        <begin position="115"/>
        <end position="136"/>
    </location>
</feature>
<evidence type="ECO:0000313" key="13">
    <source>
        <dbReference type="EMBL" id="PLR30377.1"/>
    </source>
</evidence>
<keyword evidence="9" id="KW-0645">Protease</keyword>
<evidence type="ECO:0000256" key="6">
    <source>
        <dbReference type="ARBA" id="ARBA00022989"/>
    </source>
</evidence>
<dbReference type="GO" id="GO:0008168">
    <property type="term" value="F:methyltransferase activity"/>
    <property type="evidence" value="ECO:0007669"/>
    <property type="project" value="UniProtKB-KW"/>
</dbReference>
<comment type="function">
    <text evidence="9">Plays an essential role in type IV pili and type II pseudopili formation by proteolytically removing the leader sequence from substrate proteins and subsequently monomethylating the alpha-amino group of the newly exposed N-terminal phenylalanine.</text>
</comment>
<evidence type="ECO:0000259" key="12">
    <source>
        <dbReference type="Pfam" id="PF06750"/>
    </source>
</evidence>
<evidence type="ECO:0000256" key="8">
    <source>
        <dbReference type="RuleBase" id="RU003793"/>
    </source>
</evidence>
<dbReference type="Pfam" id="PF01478">
    <property type="entry name" value="Peptidase_A24"/>
    <property type="match status" value="1"/>
</dbReference>
<dbReference type="PRINTS" id="PR00864">
    <property type="entry name" value="PREPILNPTASE"/>
</dbReference>
<dbReference type="Proteomes" id="UP000234503">
    <property type="component" value="Unassembled WGS sequence"/>
</dbReference>
<evidence type="ECO:0000256" key="5">
    <source>
        <dbReference type="ARBA" id="ARBA00022692"/>
    </source>
</evidence>
<evidence type="ECO:0000313" key="14">
    <source>
        <dbReference type="Proteomes" id="UP000234503"/>
    </source>
</evidence>
<evidence type="ECO:0000256" key="10">
    <source>
        <dbReference type="SAM" id="Phobius"/>
    </source>
</evidence>
<dbReference type="AlphaFoldDB" id="A0A2N5DUD5"/>
<keyword evidence="9" id="KW-0378">Hydrolase</keyword>
<accession>A0A2N5DUD5</accession>
<comment type="subcellular location">
    <subcellularLocation>
        <location evidence="1">Cell inner membrane</location>
        <topology evidence="1">Multi-pass membrane protein</topology>
    </subcellularLocation>
    <subcellularLocation>
        <location evidence="9">Cell membrane</location>
        <topology evidence="9">Multi-pass membrane protein</topology>
    </subcellularLocation>
</comment>
<comment type="similarity">
    <text evidence="2 8">Belongs to the peptidase A24 family.</text>
</comment>
<dbReference type="OrthoDB" id="9789291at2"/>
<dbReference type="EC" id="2.1.1.-" evidence="9"/>
<keyword evidence="5 9" id="KW-0812">Transmembrane</keyword>
<keyword evidence="3" id="KW-1003">Cell membrane</keyword>
<keyword evidence="7 10" id="KW-0472">Membrane</keyword>
<feature type="domain" description="Prepilin type IV endopeptidase peptidase" evidence="11">
    <location>
        <begin position="119"/>
        <end position="227"/>
    </location>
</feature>
<keyword evidence="9" id="KW-0489">Methyltransferase</keyword>
<keyword evidence="14" id="KW-1185">Reference proteome</keyword>
<feature type="transmembrane region" description="Helical" evidence="10">
    <location>
        <begin position="89"/>
        <end position="109"/>
    </location>
</feature>
<dbReference type="InterPro" id="IPR010627">
    <property type="entry name" value="Prepilin_pept_A24_N"/>
</dbReference>
<dbReference type="GO" id="GO:0005886">
    <property type="term" value="C:plasma membrane"/>
    <property type="evidence" value="ECO:0007669"/>
    <property type="project" value="UniProtKB-SubCell"/>
</dbReference>
<evidence type="ECO:0000256" key="9">
    <source>
        <dbReference type="RuleBase" id="RU003794"/>
    </source>
</evidence>
<dbReference type="GO" id="GO:0032259">
    <property type="term" value="P:methylation"/>
    <property type="evidence" value="ECO:0007669"/>
    <property type="project" value="UniProtKB-KW"/>
</dbReference>
<name>A0A2N5DUD5_9GAMM</name>
<proteinExistence type="inferred from homology"/>
<feature type="transmembrane region" description="Helical" evidence="10">
    <location>
        <begin position="240"/>
        <end position="259"/>
    </location>
</feature>
<keyword evidence="9" id="KW-0808">Transferase</keyword>
<dbReference type="PANTHER" id="PTHR30487">
    <property type="entry name" value="TYPE 4 PREPILIN-LIKE PROTEINS LEADER PEPTIDE-PROCESSING ENZYME"/>
    <property type="match status" value="1"/>
</dbReference>
<evidence type="ECO:0000259" key="11">
    <source>
        <dbReference type="Pfam" id="PF01478"/>
    </source>
</evidence>
<evidence type="ECO:0000256" key="4">
    <source>
        <dbReference type="ARBA" id="ARBA00022519"/>
    </source>
</evidence>
<dbReference type="InterPro" id="IPR050882">
    <property type="entry name" value="Prepilin_peptidase/N-MTase"/>
</dbReference>
<dbReference type="GO" id="GO:0004190">
    <property type="term" value="F:aspartic-type endopeptidase activity"/>
    <property type="evidence" value="ECO:0007669"/>
    <property type="project" value="UniProtKB-EC"/>
</dbReference>
<feature type="transmembrane region" description="Helical" evidence="10">
    <location>
        <begin position="6"/>
        <end position="24"/>
    </location>
</feature>
<keyword evidence="6 10" id="KW-1133">Transmembrane helix</keyword>
<dbReference type="RefSeq" id="WP_101826657.1">
    <property type="nucleotide sequence ID" value="NZ_PJZH01000031.1"/>
</dbReference>
<dbReference type="EC" id="3.4.23.43" evidence="9"/>
<reference evidence="13 14" key="1">
    <citation type="submission" date="2017-12" db="EMBL/GenBank/DDBJ databases">
        <title>Characterization of six clinical isolates of Enterochimera gen. nov., a novel genus of the Yersiniaciae family and the three species Enterochimera arupensis sp. nov., Enterochimera coloradensis sp. nov, and Enterochimera californica sp. nov.</title>
        <authorList>
            <person name="Rossi A."/>
            <person name="Fisher M."/>
        </authorList>
    </citation>
    <scope>NUCLEOTIDE SEQUENCE [LARGE SCALE GENOMIC DNA]</scope>
    <source>
        <strain evidence="14">2016-Iso4</strain>
    </source>
</reference>
<sequence>MSILSASLMSVLYFIAGLIMGKFINHLSLYLPRLIEEADNPGDAAIRHPGWKLSYCPCHPPTHWHEYFPVLHWVVLRGHCSACHKPISLGYLWVELGCGMLVLLLSLLFPPDMTLALAVYSGVLLTLSLIDARTFLLPDKLTLPLLWLGLLFNSISEKVSLTDALYGAVIGYLLLWSLYWLFRLIRGREGLGYGDFKLLAALGAWNGWQMLPQIILLAAASGLLWAVLSKWRKGEWVAMLPFGPSLAAAGWLTLIVQWYTMR</sequence>
<feature type="transmembrane region" description="Helical" evidence="10">
    <location>
        <begin position="164"/>
        <end position="182"/>
    </location>
</feature>
<organism evidence="13 14">
    <name type="scientific">Chimaeribacter coloradensis</name>
    <dbReference type="NCBI Taxonomy" id="2060068"/>
    <lineage>
        <taxon>Bacteria</taxon>
        <taxon>Pseudomonadati</taxon>
        <taxon>Pseudomonadota</taxon>
        <taxon>Gammaproteobacteria</taxon>
        <taxon>Enterobacterales</taxon>
        <taxon>Yersiniaceae</taxon>
        <taxon>Chimaeribacter</taxon>
    </lineage>
</organism>
<protein>
    <recommendedName>
        <fullName evidence="9">Prepilin leader peptidase/N-methyltransferase</fullName>
        <ecNumber evidence="9">2.1.1.-</ecNumber>
        <ecNumber evidence="9">3.4.23.43</ecNumber>
    </recommendedName>
</protein>
<comment type="caution">
    <text evidence="13">The sequence shown here is derived from an EMBL/GenBank/DDBJ whole genome shotgun (WGS) entry which is preliminary data.</text>
</comment>
<evidence type="ECO:0000256" key="1">
    <source>
        <dbReference type="ARBA" id="ARBA00004429"/>
    </source>
</evidence>
<dbReference type="GO" id="GO:0006465">
    <property type="term" value="P:signal peptide processing"/>
    <property type="evidence" value="ECO:0007669"/>
    <property type="project" value="TreeGrafter"/>
</dbReference>
<evidence type="ECO:0000256" key="7">
    <source>
        <dbReference type="ARBA" id="ARBA00023136"/>
    </source>
</evidence>
<gene>
    <name evidence="13" type="ORF">CYR32_18710</name>
</gene>
<feature type="domain" description="Prepilin peptidase A24 N-terminal" evidence="12">
    <location>
        <begin position="15"/>
        <end position="107"/>
    </location>
</feature>
<keyword evidence="9" id="KW-0511">Multifunctional enzyme</keyword>